<name>A0A6J5KX44_9CAUD</name>
<sequence length="131" mass="15449">MKQTVERLPRVHRDIYTAHYLEAKRNRVELMAWFEGRNIYNLFSKEFISGEDFARLRAFLRGNSRSFFSTVSEEPAYFDLGQQIQTLKGYTNLINTPTDFMLLKPKERNRIIDEQIALSKRLSLLNSKKVA</sequence>
<protein>
    <submittedName>
        <fullName evidence="1">Uncharacterized protein</fullName>
    </submittedName>
</protein>
<proteinExistence type="predicted"/>
<organism evidence="1">
    <name type="scientific">uncultured Caudovirales phage</name>
    <dbReference type="NCBI Taxonomy" id="2100421"/>
    <lineage>
        <taxon>Viruses</taxon>
        <taxon>Duplodnaviria</taxon>
        <taxon>Heunggongvirae</taxon>
        <taxon>Uroviricota</taxon>
        <taxon>Caudoviricetes</taxon>
        <taxon>Peduoviridae</taxon>
        <taxon>Maltschvirus</taxon>
        <taxon>Maltschvirus maltsch</taxon>
    </lineage>
</organism>
<evidence type="ECO:0000313" key="1">
    <source>
        <dbReference type="EMBL" id="CAB4127004.1"/>
    </source>
</evidence>
<gene>
    <name evidence="1" type="ORF">UFOVP87_34</name>
</gene>
<dbReference type="EMBL" id="LR796200">
    <property type="protein sequence ID" value="CAB4127004.1"/>
    <property type="molecule type" value="Genomic_DNA"/>
</dbReference>
<reference evidence="1" key="1">
    <citation type="submission" date="2020-04" db="EMBL/GenBank/DDBJ databases">
        <authorList>
            <person name="Chiriac C."/>
            <person name="Salcher M."/>
            <person name="Ghai R."/>
            <person name="Kavagutti S V."/>
        </authorList>
    </citation>
    <scope>NUCLEOTIDE SEQUENCE</scope>
</reference>
<accession>A0A6J5KX44</accession>